<reference evidence="1 2" key="1">
    <citation type="submission" date="2016-10" db="EMBL/GenBank/DDBJ databases">
        <authorList>
            <person name="de Groot N.N."/>
        </authorList>
    </citation>
    <scope>NUCLEOTIDE SEQUENCE [LARGE SCALE GENOMIC DNA]</scope>
    <source>
        <strain evidence="1 2">DSM 18978</strain>
    </source>
</reference>
<dbReference type="AlphaFoldDB" id="A0A1G5EUX9"/>
<proteinExistence type="predicted"/>
<protein>
    <submittedName>
        <fullName evidence="1">Uncharacterized protein</fullName>
    </submittedName>
</protein>
<gene>
    <name evidence="1" type="ORF">SAMN03080606_01230</name>
</gene>
<name>A0A1G5EUX9_9FIRM</name>
<dbReference type="EMBL" id="FMUS01000006">
    <property type="protein sequence ID" value="SCY30581.1"/>
    <property type="molecule type" value="Genomic_DNA"/>
</dbReference>
<sequence>MLLNEEINAETVGRHGEKPIVLGFQQESIKERMNIASPFDEILYSLELLKKSRCNLILAYK</sequence>
<accession>A0A1G5EUX9</accession>
<evidence type="ECO:0000313" key="1">
    <source>
        <dbReference type="EMBL" id="SCY30581.1"/>
    </source>
</evidence>
<evidence type="ECO:0000313" key="2">
    <source>
        <dbReference type="Proteomes" id="UP000198636"/>
    </source>
</evidence>
<dbReference type="Proteomes" id="UP000198636">
    <property type="component" value="Unassembled WGS sequence"/>
</dbReference>
<organism evidence="1 2">
    <name type="scientific">Alkaliphilus peptidifermentans DSM 18978</name>
    <dbReference type="NCBI Taxonomy" id="1120976"/>
    <lineage>
        <taxon>Bacteria</taxon>
        <taxon>Bacillati</taxon>
        <taxon>Bacillota</taxon>
        <taxon>Clostridia</taxon>
        <taxon>Peptostreptococcales</taxon>
        <taxon>Natronincolaceae</taxon>
        <taxon>Alkaliphilus</taxon>
    </lineage>
</organism>
<dbReference type="RefSeq" id="WP_091541191.1">
    <property type="nucleotide sequence ID" value="NZ_FMUS01000006.1"/>
</dbReference>
<keyword evidence="2" id="KW-1185">Reference proteome</keyword>